<dbReference type="EMBL" id="CP020946">
    <property type="protein sequence ID" value="ASD62292.1"/>
    <property type="molecule type" value="Genomic_DNA"/>
</dbReference>
<sequence length="396" mass="42041">MKTDTVHPTLTRGLVLLLMAAVGIIVANLYYAQPITAMISQALGLDPSAAGLVVTLTQIGYGLGVLLIVPLGDIIENRRLVLTMIGIAVLGVLGLAFASQLTPYFIAAFATGLGASTVQILVPYTAHFAPEVKRGQVVGSLMSGLMIGIMLSRPVSSLLTDLFSWHAVFVLSAALMTVLAIILYKVMPERHPENKNIHYFDLLKSMGRLFVETPVVRRRGAYQAFMFGAFCLFWTASPLLLAGPKFNLSQSAIAIFALVGVSGAVIAPIAGKAADKGHSRIATMIAMTVSAFSFLLSHFFDGGSTASLAALVISAILLDAGITANLVMGQRAIFSLNAEYRSRLNGLFIATIFVGGAVGSTLGAWAYARGGWELTSWVGFLMPALAFAYFLTEKKS</sequence>
<feature type="transmembrane region" description="Helical" evidence="4">
    <location>
        <begin position="248"/>
        <end position="269"/>
    </location>
</feature>
<feature type="transmembrane region" description="Helical" evidence="4">
    <location>
        <begin position="12"/>
        <end position="31"/>
    </location>
</feature>
<dbReference type="OrthoDB" id="5291730at2"/>
<dbReference type="InterPro" id="IPR020846">
    <property type="entry name" value="MFS_dom"/>
</dbReference>
<feature type="transmembrane region" description="Helical" evidence="4">
    <location>
        <begin position="281"/>
        <end position="300"/>
    </location>
</feature>
<feature type="transmembrane region" description="Helical" evidence="4">
    <location>
        <begin position="137"/>
        <end position="156"/>
    </location>
</feature>
<dbReference type="InterPro" id="IPR011701">
    <property type="entry name" value="MFS"/>
</dbReference>
<feature type="domain" description="Major facilitator superfamily (MFS) profile" evidence="5">
    <location>
        <begin position="9"/>
        <end position="396"/>
    </location>
</feature>
<dbReference type="CDD" id="cd17324">
    <property type="entry name" value="MFS_NepI_like"/>
    <property type="match status" value="1"/>
</dbReference>
<organism evidence="6 7">
    <name type="scientific">Bdellovibrio bacteriovorus</name>
    <dbReference type="NCBI Taxonomy" id="959"/>
    <lineage>
        <taxon>Bacteria</taxon>
        <taxon>Pseudomonadati</taxon>
        <taxon>Bdellovibrionota</taxon>
        <taxon>Bdellovibrionia</taxon>
        <taxon>Bdellovibrionales</taxon>
        <taxon>Pseudobdellovibrionaceae</taxon>
        <taxon>Bdellovibrio</taxon>
    </lineage>
</organism>
<dbReference type="RefSeq" id="WP_088563942.1">
    <property type="nucleotide sequence ID" value="NZ_CP020946.1"/>
</dbReference>
<protein>
    <submittedName>
        <fullName evidence="6">MFS transporter</fullName>
    </submittedName>
</protein>
<dbReference type="InterPro" id="IPR036259">
    <property type="entry name" value="MFS_trans_sf"/>
</dbReference>
<dbReference type="SUPFAM" id="SSF103473">
    <property type="entry name" value="MFS general substrate transporter"/>
    <property type="match status" value="1"/>
</dbReference>
<evidence type="ECO:0000256" key="4">
    <source>
        <dbReference type="SAM" id="Phobius"/>
    </source>
</evidence>
<evidence type="ECO:0000256" key="2">
    <source>
        <dbReference type="ARBA" id="ARBA00022989"/>
    </source>
</evidence>
<keyword evidence="2 4" id="KW-1133">Transmembrane helix</keyword>
<dbReference type="Proteomes" id="UP000197003">
    <property type="component" value="Chromosome"/>
</dbReference>
<evidence type="ECO:0000256" key="1">
    <source>
        <dbReference type="ARBA" id="ARBA00022692"/>
    </source>
</evidence>
<feature type="transmembrane region" description="Helical" evidence="4">
    <location>
        <begin position="162"/>
        <end position="184"/>
    </location>
</feature>
<dbReference type="PROSITE" id="PS50850">
    <property type="entry name" value="MFS"/>
    <property type="match status" value="1"/>
</dbReference>
<proteinExistence type="predicted"/>
<dbReference type="Gene3D" id="1.20.1250.20">
    <property type="entry name" value="MFS general substrate transporter like domains"/>
    <property type="match status" value="1"/>
</dbReference>
<dbReference type="GO" id="GO:0022857">
    <property type="term" value="F:transmembrane transporter activity"/>
    <property type="evidence" value="ECO:0007669"/>
    <property type="project" value="InterPro"/>
</dbReference>
<feature type="transmembrane region" description="Helical" evidence="4">
    <location>
        <begin position="51"/>
        <end position="69"/>
    </location>
</feature>
<evidence type="ECO:0000313" key="7">
    <source>
        <dbReference type="Proteomes" id="UP000197003"/>
    </source>
</evidence>
<evidence type="ECO:0000256" key="3">
    <source>
        <dbReference type="ARBA" id="ARBA00023136"/>
    </source>
</evidence>
<feature type="transmembrane region" description="Helical" evidence="4">
    <location>
        <begin position="347"/>
        <end position="368"/>
    </location>
</feature>
<feature type="transmembrane region" description="Helical" evidence="4">
    <location>
        <begin position="306"/>
        <end position="327"/>
    </location>
</feature>
<accession>A0A1Z3N487</accession>
<evidence type="ECO:0000259" key="5">
    <source>
        <dbReference type="PROSITE" id="PS50850"/>
    </source>
</evidence>
<keyword evidence="3 4" id="KW-0472">Membrane</keyword>
<reference evidence="6 7" key="1">
    <citation type="submission" date="2017-04" db="EMBL/GenBank/DDBJ databases">
        <title>Whole genome sequence of Bdellovibrio bacteriovorus strain SSB218315.</title>
        <authorList>
            <person name="Oyedara O."/>
            <person name="Rodriguez-Perez M.A."/>
        </authorList>
    </citation>
    <scope>NUCLEOTIDE SEQUENCE [LARGE SCALE GENOMIC DNA]</scope>
    <source>
        <strain evidence="6 7">SSB218315</strain>
    </source>
</reference>
<evidence type="ECO:0000313" key="6">
    <source>
        <dbReference type="EMBL" id="ASD62292.1"/>
    </source>
</evidence>
<keyword evidence="1 4" id="KW-0812">Transmembrane</keyword>
<gene>
    <name evidence="6" type="ORF">B9G79_01295</name>
</gene>
<dbReference type="Pfam" id="PF07690">
    <property type="entry name" value="MFS_1"/>
    <property type="match status" value="1"/>
</dbReference>
<name>A0A1Z3N487_BDEBC</name>
<dbReference type="PANTHER" id="PTHR42910:SF1">
    <property type="entry name" value="MAJOR FACILITATOR SUPERFAMILY (MFS) PROFILE DOMAIN-CONTAINING PROTEIN"/>
    <property type="match status" value="1"/>
</dbReference>
<feature type="transmembrane region" description="Helical" evidence="4">
    <location>
        <begin position="104"/>
        <end position="125"/>
    </location>
</feature>
<dbReference type="AlphaFoldDB" id="A0A1Z3N487"/>
<feature type="transmembrane region" description="Helical" evidence="4">
    <location>
        <begin position="224"/>
        <end position="242"/>
    </location>
</feature>
<feature type="transmembrane region" description="Helical" evidence="4">
    <location>
        <begin position="374"/>
        <end position="392"/>
    </location>
</feature>
<dbReference type="PANTHER" id="PTHR42910">
    <property type="entry name" value="TRANSPORTER SCO4007-RELATED"/>
    <property type="match status" value="1"/>
</dbReference>
<feature type="transmembrane region" description="Helical" evidence="4">
    <location>
        <begin position="81"/>
        <end position="98"/>
    </location>
</feature>